<reference evidence="1" key="1">
    <citation type="submission" date="2022-12" db="EMBL/GenBank/DDBJ databases">
        <title>Genome sequence of SJ11.</title>
        <authorList>
            <person name="Woo H."/>
        </authorList>
    </citation>
    <scope>NUCLEOTIDE SEQUENCE</scope>
    <source>
        <strain evidence="1">SJ11</strain>
    </source>
</reference>
<evidence type="ECO:0000313" key="1">
    <source>
        <dbReference type="EMBL" id="MCZ4223453.1"/>
    </source>
</evidence>
<dbReference type="RefSeq" id="WP_269415246.1">
    <property type="nucleotide sequence ID" value="NZ_JAPWGL010000002.1"/>
</dbReference>
<name>A0ABT4L043_9SPHI</name>
<proteinExistence type="predicted"/>
<accession>A0ABT4L043</accession>
<protein>
    <submittedName>
        <fullName evidence="1">Uncharacterized protein</fullName>
    </submittedName>
</protein>
<keyword evidence="2" id="KW-1185">Reference proteome</keyword>
<dbReference type="Proteomes" id="UP001144341">
    <property type="component" value="Unassembled WGS sequence"/>
</dbReference>
<organism evidence="1 2">
    <name type="scientific">Pedobacter rhodius</name>
    <dbReference type="NCBI Taxonomy" id="3004098"/>
    <lineage>
        <taxon>Bacteria</taxon>
        <taxon>Pseudomonadati</taxon>
        <taxon>Bacteroidota</taxon>
        <taxon>Sphingobacteriia</taxon>
        <taxon>Sphingobacteriales</taxon>
        <taxon>Sphingobacteriaceae</taxon>
        <taxon>Pedobacter</taxon>
    </lineage>
</organism>
<gene>
    <name evidence="1" type="ORF">O0931_09105</name>
</gene>
<evidence type="ECO:0000313" key="2">
    <source>
        <dbReference type="Proteomes" id="UP001144341"/>
    </source>
</evidence>
<sequence>MSANLKTTDVFEAEYINLSEQLREELELKIENLYAKNHFVKYTGTRNFNYKNTTKADFLCVYLIGKPIPGYVLSGKLLHGIKTWLNMYYNDRISVIHKFRIYYQIATPYLKPVEKPVLSIVFCKFLINELLIILSESRWKTLTNHSS</sequence>
<dbReference type="EMBL" id="JAPWGL010000002">
    <property type="protein sequence ID" value="MCZ4223453.1"/>
    <property type="molecule type" value="Genomic_DNA"/>
</dbReference>
<comment type="caution">
    <text evidence="1">The sequence shown here is derived from an EMBL/GenBank/DDBJ whole genome shotgun (WGS) entry which is preliminary data.</text>
</comment>